<feature type="region of interest" description="Disordered" evidence="2">
    <location>
        <begin position="715"/>
        <end position="757"/>
    </location>
</feature>
<dbReference type="Gene3D" id="2.30.29.30">
    <property type="entry name" value="Pleckstrin-homology domain (PH domain)/Phosphotyrosine-binding domain (PTB)"/>
    <property type="match status" value="1"/>
</dbReference>
<dbReference type="Pfam" id="PF20399">
    <property type="entry name" value="PH_20"/>
    <property type="match status" value="1"/>
</dbReference>
<dbReference type="PANTHER" id="PTHR31941:SF1">
    <property type="entry name" value="CYTOSKELETAL SIGNALING PROTEIN SLM1"/>
    <property type="match status" value="1"/>
</dbReference>
<keyword evidence="5" id="KW-1185">Reference proteome</keyword>
<evidence type="ECO:0000313" key="5">
    <source>
        <dbReference type="Proteomes" id="UP001140094"/>
    </source>
</evidence>
<accession>A0A9W8HUY5</accession>
<dbReference type="AlphaFoldDB" id="A0A9W8HUY5"/>
<dbReference type="InterPro" id="IPR011993">
    <property type="entry name" value="PH-like_dom_sf"/>
</dbReference>
<feature type="compositionally biased region" description="Basic and acidic residues" evidence="2">
    <location>
        <begin position="1"/>
        <end position="17"/>
    </location>
</feature>
<proteinExistence type="predicted"/>
<sequence>MAQTQSHDDADRKDRRSSGVRRSLRRRSQQAPVRKGDIRVVAGGTDHGAFEAARSTGSGAADDVCEQRLAAWQHAVENYQEFFTSMAAAELDLATVYARIGDIIKVPQREDALLLPVDRDGIQGIGRRLKAFQQQQVETHCALSHAAKHGALAALRKLHGEVCAARTAYGAAMQPLHAQLEACKVGAARRTQLLGATIAAAQDAGARTREVAKDPFIINLEVEALLRRRADLENQLFATAMAQQARMREFEPRFIEQLAGIVSRYMGAVSAQHKPLRLAAKRGVRALGAVDGAAEWAHFDNAFAEVLRQPQGATGCAQAQEYAHVGRHSAWVRVLRQGVVALKEHGPLFRSTWQSKYAVLTARGYLHVFRSQGDVARAAPESSVFLPRARVSPVRAGELHVSCGGHFNRTRIVIQDAAASLEHWRSLMQCAAAPSLATPPDSGSDEALPGVPSRQRSRLEAEQHAPPSAATRPFSADVSLLAQTPTPLARFAQRMSFTPTQEIHMLPLAAAAVPLSPLVAASASASFDAYSPCFSDTPPANYTDDAPESAEQLTQPATQADASSGSSAAPRRPDSLFEHSDSLDSDSAPLGSLPRLGHARQMSRGLLERFPAADELAGSRAASLDTGRTGTSIIDLQRPRLCSSSPGFAPPGPGFSRDLWHADLLAVPEPAQRVSGELRQRPRSMICASTSADADLLDPRNPYLGDFLAKRCPRDTRVGSRASDCSAHQTPLWRASRTPNLRAASQPSELASPPLPP</sequence>
<evidence type="ECO:0000313" key="4">
    <source>
        <dbReference type="EMBL" id="KAJ2800099.1"/>
    </source>
</evidence>
<gene>
    <name evidence="4" type="ORF">H4R20_004187</name>
</gene>
<dbReference type="OrthoDB" id="5598057at2759"/>
<name>A0A9W8HUY5_9FUNG</name>
<dbReference type="Pfam" id="PF20400">
    <property type="entry name" value="BAR_4"/>
    <property type="match status" value="1"/>
</dbReference>
<dbReference type="EMBL" id="JANBUO010001049">
    <property type="protein sequence ID" value="KAJ2800099.1"/>
    <property type="molecule type" value="Genomic_DNA"/>
</dbReference>
<feature type="compositionally biased region" description="Basic residues" evidence="2">
    <location>
        <begin position="18"/>
        <end position="28"/>
    </location>
</feature>
<evidence type="ECO:0000256" key="1">
    <source>
        <dbReference type="ARBA" id="ARBA00022553"/>
    </source>
</evidence>
<dbReference type="Proteomes" id="UP001140094">
    <property type="component" value="Unassembled WGS sequence"/>
</dbReference>
<protein>
    <recommendedName>
        <fullName evidence="3">PH domain-containing protein</fullName>
    </recommendedName>
</protein>
<keyword evidence="1" id="KW-0597">Phosphoprotein</keyword>
<feature type="compositionally biased region" description="Low complexity" evidence="2">
    <location>
        <begin position="560"/>
        <end position="570"/>
    </location>
</feature>
<reference evidence="4" key="1">
    <citation type="submission" date="2022-07" db="EMBL/GenBank/DDBJ databases">
        <title>Phylogenomic reconstructions and comparative analyses of Kickxellomycotina fungi.</title>
        <authorList>
            <person name="Reynolds N.K."/>
            <person name="Stajich J.E."/>
            <person name="Barry K."/>
            <person name="Grigoriev I.V."/>
            <person name="Crous P."/>
            <person name="Smith M.E."/>
        </authorList>
    </citation>
    <scope>NUCLEOTIDE SEQUENCE</scope>
    <source>
        <strain evidence="4">NRRL 1565</strain>
    </source>
</reference>
<feature type="region of interest" description="Disordered" evidence="2">
    <location>
        <begin position="538"/>
        <end position="595"/>
    </location>
</feature>
<feature type="region of interest" description="Disordered" evidence="2">
    <location>
        <begin position="435"/>
        <end position="475"/>
    </location>
</feature>
<feature type="compositionally biased region" description="Polar residues" evidence="2">
    <location>
        <begin position="737"/>
        <end position="749"/>
    </location>
</feature>
<feature type="domain" description="PH" evidence="3">
    <location>
        <begin position="333"/>
        <end position="433"/>
    </location>
</feature>
<evidence type="ECO:0000259" key="3">
    <source>
        <dbReference type="PROSITE" id="PS50003"/>
    </source>
</evidence>
<dbReference type="InterPro" id="IPR001849">
    <property type="entry name" value="PH_domain"/>
</dbReference>
<dbReference type="PANTHER" id="PTHR31941">
    <property type="entry name" value="CYTOSKELETAL SIGNALING PROTEIN SLM1"/>
    <property type="match status" value="1"/>
</dbReference>
<feature type="compositionally biased region" description="Basic and acidic residues" evidence="2">
    <location>
        <begin position="571"/>
        <end position="582"/>
    </location>
</feature>
<comment type="caution">
    <text evidence="4">The sequence shown here is derived from an EMBL/GenBank/DDBJ whole genome shotgun (WGS) entry which is preliminary data.</text>
</comment>
<dbReference type="InterPro" id="IPR046868">
    <property type="entry name" value="BAR_4"/>
</dbReference>
<organism evidence="4 5">
    <name type="scientific">Coemansia guatemalensis</name>
    <dbReference type="NCBI Taxonomy" id="2761395"/>
    <lineage>
        <taxon>Eukaryota</taxon>
        <taxon>Fungi</taxon>
        <taxon>Fungi incertae sedis</taxon>
        <taxon>Zoopagomycota</taxon>
        <taxon>Kickxellomycotina</taxon>
        <taxon>Kickxellomycetes</taxon>
        <taxon>Kickxellales</taxon>
        <taxon>Kickxellaceae</taxon>
        <taxon>Coemansia</taxon>
    </lineage>
</organism>
<feature type="region of interest" description="Disordered" evidence="2">
    <location>
        <begin position="1"/>
        <end position="36"/>
    </location>
</feature>
<dbReference type="PROSITE" id="PS50003">
    <property type="entry name" value="PH_DOMAIN"/>
    <property type="match status" value="1"/>
</dbReference>
<dbReference type="InterPro" id="IPR046869">
    <property type="entry name" value="SLM1/RGC1-like_PH"/>
</dbReference>
<evidence type="ECO:0000256" key="2">
    <source>
        <dbReference type="SAM" id="MobiDB-lite"/>
    </source>
</evidence>